<keyword evidence="9" id="KW-0121">Carboxypeptidase</keyword>
<name>A0ABV8UUE8_9BACL</name>
<dbReference type="RefSeq" id="WP_378140817.1">
    <property type="nucleotide sequence ID" value="NZ_JBHSEF010000011.1"/>
</dbReference>
<keyword evidence="5" id="KW-0573">Peptidoglycan synthesis</keyword>
<proteinExistence type="inferred from homology"/>
<dbReference type="EMBL" id="JBHSEF010000011">
    <property type="protein sequence ID" value="MFC4354540.1"/>
    <property type="molecule type" value="Genomic_DNA"/>
</dbReference>
<sequence>MFLRVSCTDLKKWVSLFCFLAGLVLFPTISFGSYAVIDAHSGRVLYEDQGDLQLPPASITKIWTVYVALQEADVSDQVRISRVASQQEGSSVYLIENEVWSLESLLYGTMLQSGNDAAAAIAEHVAGSEAAFATLMNFYVKKAGVKNTWFMNASGLHHPKHLTTASDMGKLFAIAMNDEKFRQIASMKQYVPKERRVLWMNKHRLVKENKAFAGKTGYTSVAGRTLISEFIKDDKRLIVTTLNVRDDWNSHTSLSRLAFDSTTLQTIEGTYYAQHDVILTVPMPFRYLQKEDESISHTVVLSKQSKVGEWSIQAGGQTLRFPVIYRMK</sequence>
<dbReference type="Proteomes" id="UP001595733">
    <property type="component" value="Unassembled WGS sequence"/>
</dbReference>
<evidence type="ECO:0000256" key="1">
    <source>
        <dbReference type="ARBA" id="ARBA00007164"/>
    </source>
</evidence>
<accession>A0ABV8UUE8</accession>
<reference evidence="10" key="1">
    <citation type="journal article" date="2019" name="Int. J. Syst. Evol. Microbiol.">
        <title>The Global Catalogue of Microorganisms (GCM) 10K type strain sequencing project: providing services to taxonomists for standard genome sequencing and annotation.</title>
        <authorList>
            <consortium name="The Broad Institute Genomics Platform"/>
            <consortium name="The Broad Institute Genome Sequencing Center for Infectious Disease"/>
            <person name="Wu L."/>
            <person name="Ma J."/>
        </authorList>
    </citation>
    <scope>NUCLEOTIDE SEQUENCE [LARGE SCALE GENOMIC DNA]</scope>
    <source>
        <strain evidence="10">CCUG 50353</strain>
    </source>
</reference>
<dbReference type="Gene3D" id="3.40.710.10">
    <property type="entry name" value="DD-peptidase/beta-lactamase superfamily"/>
    <property type="match status" value="1"/>
</dbReference>
<keyword evidence="4" id="KW-0133">Cell shape</keyword>
<dbReference type="SUPFAM" id="SSF56601">
    <property type="entry name" value="beta-lactamase/transpeptidase-like"/>
    <property type="match status" value="1"/>
</dbReference>
<organism evidence="9 10">
    <name type="scientific">Chryseomicrobium palamuruense</name>
    <dbReference type="NCBI Taxonomy" id="682973"/>
    <lineage>
        <taxon>Bacteria</taxon>
        <taxon>Bacillati</taxon>
        <taxon>Bacillota</taxon>
        <taxon>Bacilli</taxon>
        <taxon>Bacillales</taxon>
        <taxon>Caryophanaceae</taxon>
        <taxon>Chryseomicrobium</taxon>
    </lineage>
</organism>
<protein>
    <submittedName>
        <fullName evidence="9">D-alanyl-D-alanine carboxypeptidase family protein</fullName>
        <ecNumber evidence="9">3.4.-.-</ecNumber>
    </submittedName>
</protein>
<evidence type="ECO:0000256" key="5">
    <source>
        <dbReference type="ARBA" id="ARBA00022984"/>
    </source>
</evidence>
<evidence type="ECO:0000256" key="4">
    <source>
        <dbReference type="ARBA" id="ARBA00022960"/>
    </source>
</evidence>
<evidence type="ECO:0000256" key="6">
    <source>
        <dbReference type="ARBA" id="ARBA00023316"/>
    </source>
</evidence>
<dbReference type="GO" id="GO:0004180">
    <property type="term" value="F:carboxypeptidase activity"/>
    <property type="evidence" value="ECO:0007669"/>
    <property type="project" value="UniProtKB-KW"/>
</dbReference>
<evidence type="ECO:0000256" key="2">
    <source>
        <dbReference type="ARBA" id="ARBA00022729"/>
    </source>
</evidence>
<gene>
    <name evidence="9" type="ORF">ACFO0S_05530</name>
</gene>
<comment type="caution">
    <text evidence="9">The sequence shown here is derived from an EMBL/GenBank/DDBJ whole genome shotgun (WGS) entry which is preliminary data.</text>
</comment>
<evidence type="ECO:0000313" key="10">
    <source>
        <dbReference type="Proteomes" id="UP001595733"/>
    </source>
</evidence>
<evidence type="ECO:0000313" key="9">
    <source>
        <dbReference type="EMBL" id="MFC4354540.1"/>
    </source>
</evidence>
<feature type="domain" description="Peptidase S11 D-alanyl-D-alanine carboxypeptidase A N-terminal" evidence="8">
    <location>
        <begin position="27"/>
        <end position="244"/>
    </location>
</feature>
<dbReference type="PRINTS" id="PR00725">
    <property type="entry name" value="DADACBPTASE1"/>
</dbReference>
<keyword evidence="3 9" id="KW-0378">Hydrolase</keyword>
<evidence type="ECO:0000259" key="8">
    <source>
        <dbReference type="Pfam" id="PF00768"/>
    </source>
</evidence>
<keyword evidence="10" id="KW-1185">Reference proteome</keyword>
<dbReference type="EC" id="3.4.-.-" evidence="9"/>
<evidence type="ECO:0000256" key="7">
    <source>
        <dbReference type="RuleBase" id="RU004016"/>
    </source>
</evidence>
<comment type="similarity">
    <text evidence="1 7">Belongs to the peptidase S11 family.</text>
</comment>
<keyword evidence="9" id="KW-0645">Protease</keyword>
<keyword evidence="6" id="KW-0961">Cell wall biogenesis/degradation</keyword>
<dbReference type="PANTHER" id="PTHR21581:SF33">
    <property type="entry name" value="D-ALANYL-D-ALANINE CARBOXYPEPTIDASE DACB"/>
    <property type="match status" value="1"/>
</dbReference>
<keyword evidence="2" id="KW-0732">Signal</keyword>
<dbReference type="Pfam" id="PF00768">
    <property type="entry name" value="Peptidase_S11"/>
    <property type="match status" value="1"/>
</dbReference>
<dbReference type="InterPro" id="IPR012338">
    <property type="entry name" value="Beta-lactam/transpept-like"/>
</dbReference>
<dbReference type="InterPro" id="IPR018044">
    <property type="entry name" value="Peptidase_S11"/>
</dbReference>
<dbReference type="PANTHER" id="PTHR21581">
    <property type="entry name" value="D-ALANYL-D-ALANINE CARBOXYPEPTIDASE"/>
    <property type="match status" value="1"/>
</dbReference>
<evidence type="ECO:0000256" key="3">
    <source>
        <dbReference type="ARBA" id="ARBA00022801"/>
    </source>
</evidence>
<dbReference type="InterPro" id="IPR001967">
    <property type="entry name" value="Peptidase_S11_N"/>
</dbReference>